<dbReference type="AlphaFoldDB" id="A0A9J5X9B2"/>
<evidence type="ECO:0000313" key="3">
    <source>
        <dbReference type="Proteomes" id="UP000824120"/>
    </source>
</evidence>
<gene>
    <name evidence="2" type="ORF">H5410_045355</name>
</gene>
<keyword evidence="3" id="KW-1185">Reference proteome</keyword>
<organism evidence="2 3">
    <name type="scientific">Solanum commersonii</name>
    <name type="common">Commerson's wild potato</name>
    <name type="synonym">Commerson's nightshade</name>
    <dbReference type="NCBI Taxonomy" id="4109"/>
    <lineage>
        <taxon>Eukaryota</taxon>
        <taxon>Viridiplantae</taxon>
        <taxon>Streptophyta</taxon>
        <taxon>Embryophyta</taxon>
        <taxon>Tracheophyta</taxon>
        <taxon>Spermatophyta</taxon>
        <taxon>Magnoliopsida</taxon>
        <taxon>eudicotyledons</taxon>
        <taxon>Gunneridae</taxon>
        <taxon>Pentapetalae</taxon>
        <taxon>asterids</taxon>
        <taxon>lamiids</taxon>
        <taxon>Solanales</taxon>
        <taxon>Solanaceae</taxon>
        <taxon>Solanoideae</taxon>
        <taxon>Solaneae</taxon>
        <taxon>Solanum</taxon>
    </lineage>
</organism>
<dbReference type="EMBL" id="JACXVP010000009">
    <property type="protein sequence ID" value="KAG5584921.1"/>
    <property type="molecule type" value="Genomic_DNA"/>
</dbReference>
<proteinExistence type="predicted"/>
<accession>A0A9J5X9B2</accession>
<reference evidence="2 3" key="1">
    <citation type="submission" date="2020-09" db="EMBL/GenBank/DDBJ databases">
        <title>De no assembly of potato wild relative species, Solanum commersonii.</title>
        <authorList>
            <person name="Cho K."/>
        </authorList>
    </citation>
    <scope>NUCLEOTIDE SEQUENCE [LARGE SCALE GENOMIC DNA]</scope>
    <source>
        <strain evidence="2">LZ3.2</strain>
        <tissue evidence="2">Leaf</tissue>
    </source>
</reference>
<feature type="compositionally biased region" description="Basic and acidic residues" evidence="1">
    <location>
        <begin position="41"/>
        <end position="51"/>
    </location>
</feature>
<evidence type="ECO:0000256" key="1">
    <source>
        <dbReference type="SAM" id="MobiDB-lite"/>
    </source>
</evidence>
<name>A0A9J5X9B2_SOLCO</name>
<sequence length="72" mass="8354">MEIAMKKGWIRLSLQKFCIRQPNTQGADKGRGQQGRKRKRNDSNTHDEKARNIQHHLVKALGEEWQNGELST</sequence>
<feature type="region of interest" description="Disordered" evidence="1">
    <location>
        <begin position="20"/>
        <end position="52"/>
    </location>
</feature>
<protein>
    <submittedName>
        <fullName evidence="2">Uncharacterized protein</fullName>
    </submittedName>
</protein>
<comment type="caution">
    <text evidence="2">The sequence shown here is derived from an EMBL/GenBank/DDBJ whole genome shotgun (WGS) entry which is preliminary data.</text>
</comment>
<dbReference type="Proteomes" id="UP000824120">
    <property type="component" value="Chromosome 9"/>
</dbReference>
<evidence type="ECO:0000313" key="2">
    <source>
        <dbReference type="EMBL" id="KAG5584921.1"/>
    </source>
</evidence>